<evidence type="ECO:0000259" key="11">
    <source>
        <dbReference type="Pfam" id="PF02866"/>
    </source>
</evidence>
<accession>A0A4R1S4D9</accession>
<dbReference type="PANTHER" id="PTHR43128:SF16">
    <property type="entry name" value="L-LACTATE DEHYDROGENASE"/>
    <property type="match status" value="1"/>
</dbReference>
<feature type="binding site" evidence="7 9">
    <location>
        <begin position="121"/>
        <end position="123"/>
    </location>
    <ligand>
        <name>NAD(+)</name>
        <dbReference type="ChEBI" id="CHEBI:57540"/>
    </ligand>
</feature>
<dbReference type="InterPro" id="IPR036291">
    <property type="entry name" value="NAD(P)-bd_dom_sf"/>
</dbReference>
<comment type="similarity">
    <text evidence="2 7">Belongs to the LDH/MDH superfamily. LDH family.</text>
</comment>
<keyword evidence="7" id="KW-0963">Cytoplasm</keyword>
<dbReference type="InterPro" id="IPR018177">
    <property type="entry name" value="L-lactate_DH_AS"/>
</dbReference>
<evidence type="ECO:0000256" key="5">
    <source>
        <dbReference type="ARBA" id="ARBA00023027"/>
    </source>
</evidence>
<dbReference type="InterPro" id="IPR015955">
    <property type="entry name" value="Lactate_DH/Glyco_Ohase_4_C"/>
</dbReference>
<dbReference type="InterPro" id="IPR001236">
    <property type="entry name" value="Lactate/malate_DH_N"/>
</dbReference>
<feature type="binding site" evidence="7">
    <location>
        <position position="91"/>
    </location>
    <ligand>
        <name>substrate</name>
    </ligand>
</feature>
<dbReference type="Pfam" id="PF02866">
    <property type="entry name" value="Ldh_1_C"/>
    <property type="match status" value="1"/>
</dbReference>
<feature type="domain" description="Lactate/malate dehydrogenase N-terminal" evidence="10">
    <location>
        <begin position="7"/>
        <end position="145"/>
    </location>
</feature>
<name>A0A4R1S4D9_HYDET</name>
<evidence type="ECO:0000256" key="1">
    <source>
        <dbReference type="ARBA" id="ARBA00004843"/>
    </source>
</evidence>
<feature type="binding site" evidence="7">
    <location>
        <position position="68"/>
    </location>
    <ligand>
        <name>NAD(+)</name>
        <dbReference type="ChEBI" id="CHEBI:57540"/>
    </ligand>
</feature>
<protein>
    <recommendedName>
        <fullName evidence="3 7">L-lactate dehydrogenase</fullName>
        <shortName evidence="7">L-LDH</shortName>
        <ecNumber evidence="3 7">1.1.1.27</ecNumber>
    </recommendedName>
</protein>
<dbReference type="GO" id="GO:0004459">
    <property type="term" value="F:L-lactate dehydrogenase (NAD+) activity"/>
    <property type="evidence" value="ECO:0007669"/>
    <property type="project" value="UniProtKB-UniRule"/>
</dbReference>
<feature type="binding site" evidence="7">
    <location>
        <position position="146"/>
    </location>
    <ligand>
        <name>NAD(+)</name>
        <dbReference type="ChEBI" id="CHEBI:57540"/>
    </ligand>
</feature>
<keyword evidence="13" id="KW-1185">Reference proteome</keyword>
<feature type="binding site" evidence="7">
    <location>
        <position position="42"/>
    </location>
    <ligand>
        <name>NAD(+)</name>
        <dbReference type="ChEBI" id="CHEBI:57540"/>
    </ligand>
</feature>
<reference evidence="12 13" key="1">
    <citation type="submission" date="2019-03" db="EMBL/GenBank/DDBJ databases">
        <title>Genomic Encyclopedia of Type Strains, Phase IV (KMG-IV): sequencing the most valuable type-strain genomes for metagenomic binning, comparative biology and taxonomic classification.</title>
        <authorList>
            <person name="Goeker M."/>
        </authorList>
    </citation>
    <scope>NUCLEOTIDE SEQUENCE [LARGE SCALE GENOMIC DNA]</scope>
    <source>
        <strain evidence="12 13">LX-B</strain>
    </source>
</reference>
<evidence type="ECO:0000256" key="2">
    <source>
        <dbReference type="ARBA" id="ARBA00006054"/>
    </source>
</evidence>
<comment type="caution">
    <text evidence="12">The sequence shown here is derived from an EMBL/GenBank/DDBJ whole genome shotgun (WGS) entry which is preliminary data.</text>
</comment>
<dbReference type="InterPro" id="IPR001557">
    <property type="entry name" value="L-lactate/malate_DH"/>
</dbReference>
<comment type="subunit">
    <text evidence="7">Homotetramer.</text>
</comment>
<organism evidence="12 13">
    <name type="scientific">Hydrogenispora ethanolica</name>
    <dbReference type="NCBI Taxonomy" id="1082276"/>
    <lineage>
        <taxon>Bacteria</taxon>
        <taxon>Bacillati</taxon>
        <taxon>Bacillota</taxon>
        <taxon>Hydrogenispora</taxon>
    </lineage>
</organism>
<proteinExistence type="inferred from homology"/>
<evidence type="ECO:0000256" key="3">
    <source>
        <dbReference type="ARBA" id="ARBA00012967"/>
    </source>
</evidence>
<dbReference type="Pfam" id="PF00056">
    <property type="entry name" value="Ldh_1_N"/>
    <property type="match status" value="1"/>
</dbReference>
<dbReference type="NCBIfam" id="TIGR01771">
    <property type="entry name" value="L-LDH-NAD"/>
    <property type="match status" value="1"/>
</dbReference>
<sequence>MAIKRNKVVVVGAGAVGSAVAFNLVVQGICDDLVLIDINRDKAWAEATDLQHSLAYSNRNMNVRDGDYAACGDADIVVIAAALPFVKGQTRLDLTEKAAGIMRSIIGPVMQSGFQGIFIVITNPVDVMAYYVYKLSGLPARRVIGTGTALDSARLKYYIAAVMKVDPRSVQALCLGEHGDSQVIPWSLVTVGGKNFLDILEDNRDRLQGIAIDQIAHNTSYISYKVMNAKGATTFGIAATTVEIIKAVLNDENKVIPVSTMLQGEYGENGVYVGVPAVLNGDGVKELMECRLSQREMAEFKQSVALIKEYQAKLGEPEDFGNAVHDPSVPTRNAG</sequence>
<evidence type="ECO:0000256" key="6">
    <source>
        <dbReference type="ARBA" id="ARBA00049258"/>
    </source>
</evidence>
<evidence type="ECO:0000313" key="13">
    <source>
        <dbReference type="Proteomes" id="UP000295008"/>
    </source>
</evidence>
<dbReference type="Gene3D" id="3.40.50.720">
    <property type="entry name" value="NAD(P)-binding Rossmann-like Domain"/>
    <property type="match status" value="1"/>
</dbReference>
<dbReference type="EC" id="1.1.1.27" evidence="3 7"/>
<dbReference type="GO" id="GO:0005737">
    <property type="term" value="C:cytoplasm"/>
    <property type="evidence" value="ECO:0007669"/>
    <property type="project" value="UniProtKB-SubCell"/>
</dbReference>
<dbReference type="Proteomes" id="UP000295008">
    <property type="component" value="Unassembled WGS sequence"/>
</dbReference>
<dbReference type="HAMAP" id="MF_00488">
    <property type="entry name" value="Lactate_dehydrog"/>
    <property type="match status" value="1"/>
</dbReference>
<evidence type="ECO:0000256" key="4">
    <source>
        <dbReference type="ARBA" id="ARBA00023002"/>
    </source>
</evidence>
<evidence type="ECO:0000313" key="12">
    <source>
        <dbReference type="EMBL" id="TCL74131.1"/>
    </source>
</evidence>
<dbReference type="InterPro" id="IPR022383">
    <property type="entry name" value="Lactate/malate_DH_C"/>
</dbReference>
<feature type="domain" description="Lactate/malate dehydrogenase C-terminal" evidence="11">
    <location>
        <begin position="148"/>
        <end position="309"/>
    </location>
</feature>
<feature type="modified residue" description="Phosphotyrosine" evidence="7">
    <location>
        <position position="224"/>
    </location>
</feature>
<dbReference type="UniPathway" id="UPA00554">
    <property type="reaction ID" value="UER00611"/>
</dbReference>
<dbReference type="GO" id="GO:0006089">
    <property type="term" value="P:lactate metabolic process"/>
    <property type="evidence" value="ECO:0007669"/>
    <property type="project" value="TreeGrafter"/>
</dbReference>
<feature type="active site" description="Proton acceptor" evidence="7 8">
    <location>
        <position position="178"/>
    </location>
</feature>
<comment type="function">
    <text evidence="7">Catalyzes the conversion of lactate to pyruvate.</text>
</comment>
<evidence type="ECO:0000256" key="9">
    <source>
        <dbReference type="PIRSR" id="PIRSR000102-3"/>
    </source>
</evidence>
<keyword evidence="7" id="KW-0597">Phosphoprotein</keyword>
<dbReference type="FunFam" id="3.40.50.720:FF:000018">
    <property type="entry name" value="Malate dehydrogenase"/>
    <property type="match status" value="1"/>
</dbReference>
<dbReference type="SUPFAM" id="SSF56327">
    <property type="entry name" value="LDH C-terminal domain-like"/>
    <property type="match status" value="1"/>
</dbReference>
<comment type="caution">
    <text evidence="7">Lacks conserved residue(s) required for the propagation of feature annotation.</text>
</comment>
<feature type="binding site" evidence="9">
    <location>
        <begin position="12"/>
        <end position="17"/>
    </location>
    <ligand>
        <name>NAD(+)</name>
        <dbReference type="ChEBI" id="CHEBI:57540"/>
    </ligand>
</feature>
<dbReference type="SUPFAM" id="SSF51735">
    <property type="entry name" value="NAD(P)-binding Rossmann-fold domains"/>
    <property type="match status" value="1"/>
</dbReference>
<gene>
    <name evidence="7" type="primary">ldh</name>
    <name evidence="12" type="ORF">EDC14_100467</name>
</gene>
<keyword evidence="5 7" id="KW-0520">NAD</keyword>
<feature type="binding site" evidence="7">
    <location>
        <begin position="151"/>
        <end position="154"/>
    </location>
    <ligand>
        <name>substrate</name>
    </ligand>
</feature>
<evidence type="ECO:0000259" key="10">
    <source>
        <dbReference type="Pfam" id="PF00056"/>
    </source>
</evidence>
<dbReference type="OrthoDB" id="9802969at2"/>
<comment type="pathway">
    <text evidence="1 7">Fermentation; pyruvate fermentation to lactate; (S)-lactate from pyruvate: step 1/1.</text>
</comment>
<feature type="binding site" evidence="7">
    <location>
        <position position="233"/>
    </location>
    <ligand>
        <name>substrate</name>
    </ligand>
</feature>
<keyword evidence="4 7" id="KW-0560">Oxidoreductase</keyword>
<feature type="binding site" evidence="7">
    <location>
        <begin position="123"/>
        <end position="126"/>
    </location>
    <ligand>
        <name>substrate</name>
    </ligand>
</feature>
<dbReference type="RefSeq" id="WP_132013107.1">
    <property type="nucleotide sequence ID" value="NZ_SLUN01000004.1"/>
</dbReference>
<feature type="binding site" evidence="7">
    <location>
        <position position="104"/>
    </location>
    <ligand>
        <name>NAD(+)</name>
        <dbReference type="ChEBI" id="CHEBI:57540"/>
    </ligand>
</feature>
<feature type="binding site" evidence="7 9">
    <location>
        <position position="37"/>
    </location>
    <ligand>
        <name>NAD(+)</name>
        <dbReference type="ChEBI" id="CHEBI:57540"/>
    </ligand>
</feature>
<dbReference type="PRINTS" id="PR00086">
    <property type="entry name" value="LLDHDRGNASE"/>
</dbReference>
<comment type="subcellular location">
    <subcellularLocation>
        <location evidence="7">Cytoplasm</location>
    </subcellularLocation>
</comment>
<dbReference type="PANTHER" id="PTHR43128">
    <property type="entry name" value="L-2-HYDROXYCARBOXYLATE DEHYDROGENASE (NAD(P)(+))"/>
    <property type="match status" value="1"/>
</dbReference>
<dbReference type="NCBIfam" id="NF000824">
    <property type="entry name" value="PRK00066.1"/>
    <property type="match status" value="1"/>
</dbReference>
<feature type="binding site" evidence="7">
    <location>
        <position position="16"/>
    </location>
    <ligand>
        <name>NAD(+)</name>
        <dbReference type="ChEBI" id="CHEBI:57540"/>
    </ligand>
</feature>
<evidence type="ECO:0000256" key="8">
    <source>
        <dbReference type="PIRSR" id="PIRSR000102-1"/>
    </source>
</evidence>
<dbReference type="Gene3D" id="3.90.110.10">
    <property type="entry name" value="Lactate dehydrogenase/glycoside hydrolase, family 4, C-terminal"/>
    <property type="match status" value="1"/>
</dbReference>
<dbReference type="InterPro" id="IPR011304">
    <property type="entry name" value="L-lactate_DH"/>
</dbReference>
<dbReference type="PIRSF" id="PIRSF000102">
    <property type="entry name" value="Lac_mal_DH"/>
    <property type="match status" value="1"/>
</dbReference>
<dbReference type="CDD" id="cd05291">
    <property type="entry name" value="HicDH_like"/>
    <property type="match status" value="1"/>
</dbReference>
<evidence type="ECO:0000256" key="7">
    <source>
        <dbReference type="HAMAP-Rule" id="MF_00488"/>
    </source>
</evidence>
<dbReference type="AlphaFoldDB" id="A0A4R1S4D9"/>
<dbReference type="PROSITE" id="PS00064">
    <property type="entry name" value="L_LDH"/>
    <property type="match status" value="1"/>
</dbReference>
<comment type="catalytic activity">
    <reaction evidence="6 7">
        <text>(S)-lactate + NAD(+) = pyruvate + NADH + H(+)</text>
        <dbReference type="Rhea" id="RHEA:23444"/>
        <dbReference type="ChEBI" id="CHEBI:15361"/>
        <dbReference type="ChEBI" id="CHEBI:15378"/>
        <dbReference type="ChEBI" id="CHEBI:16651"/>
        <dbReference type="ChEBI" id="CHEBI:57540"/>
        <dbReference type="ChEBI" id="CHEBI:57945"/>
        <dbReference type="EC" id="1.1.1.27"/>
    </reaction>
</comment>
<dbReference type="EMBL" id="SLUN01000004">
    <property type="protein sequence ID" value="TCL74131.1"/>
    <property type="molecule type" value="Genomic_DNA"/>
</dbReference>
<dbReference type="GO" id="GO:0006096">
    <property type="term" value="P:glycolytic process"/>
    <property type="evidence" value="ECO:0007669"/>
    <property type="project" value="UniProtKB-UniRule"/>
</dbReference>